<accession>A0A5C3KYK7</accession>
<name>A0A5C3KYK7_COPMA</name>
<dbReference type="STRING" id="230819.A0A5C3KYK7"/>
<dbReference type="SUPFAM" id="SSF48264">
    <property type="entry name" value="Cytochrome P450"/>
    <property type="match status" value="1"/>
</dbReference>
<evidence type="ECO:0000313" key="1">
    <source>
        <dbReference type="EMBL" id="TFK25365.1"/>
    </source>
</evidence>
<proteinExistence type="predicted"/>
<dbReference type="GO" id="GO:0004497">
    <property type="term" value="F:monooxygenase activity"/>
    <property type="evidence" value="ECO:0007669"/>
    <property type="project" value="InterPro"/>
</dbReference>
<organism evidence="1 2">
    <name type="scientific">Coprinopsis marcescibilis</name>
    <name type="common">Agaric fungus</name>
    <name type="synonym">Psathyrella marcescibilis</name>
    <dbReference type="NCBI Taxonomy" id="230819"/>
    <lineage>
        <taxon>Eukaryota</taxon>
        <taxon>Fungi</taxon>
        <taxon>Dikarya</taxon>
        <taxon>Basidiomycota</taxon>
        <taxon>Agaricomycotina</taxon>
        <taxon>Agaricomycetes</taxon>
        <taxon>Agaricomycetidae</taxon>
        <taxon>Agaricales</taxon>
        <taxon>Agaricineae</taxon>
        <taxon>Psathyrellaceae</taxon>
        <taxon>Coprinopsis</taxon>
    </lineage>
</organism>
<dbReference type="GO" id="GO:0005506">
    <property type="term" value="F:iron ion binding"/>
    <property type="evidence" value="ECO:0007669"/>
    <property type="project" value="InterPro"/>
</dbReference>
<evidence type="ECO:0008006" key="3">
    <source>
        <dbReference type="Google" id="ProtNLM"/>
    </source>
</evidence>
<dbReference type="AlphaFoldDB" id="A0A5C3KYK7"/>
<dbReference type="Proteomes" id="UP000307440">
    <property type="component" value="Unassembled WGS sequence"/>
</dbReference>
<protein>
    <recommendedName>
        <fullName evidence="3">Cytochrome P450</fullName>
    </recommendedName>
</protein>
<keyword evidence="2" id="KW-1185">Reference proteome</keyword>
<reference evidence="1 2" key="1">
    <citation type="journal article" date="2019" name="Nat. Ecol. Evol.">
        <title>Megaphylogeny resolves global patterns of mushroom evolution.</title>
        <authorList>
            <person name="Varga T."/>
            <person name="Krizsan K."/>
            <person name="Foldi C."/>
            <person name="Dima B."/>
            <person name="Sanchez-Garcia M."/>
            <person name="Sanchez-Ramirez S."/>
            <person name="Szollosi G.J."/>
            <person name="Szarkandi J.G."/>
            <person name="Papp V."/>
            <person name="Albert L."/>
            <person name="Andreopoulos W."/>
            <person name="Angelini C."/>
            <person name="Antonin V."/>
            <person name="Barry K.W."/>
            <person name="Bougher N.L."/>
            <person name="Buchanan P."/>
            <person name="Buyck B."/>
            <person name="Bense V."/>
            <person name="Catcheside P."/>
            <person name="Chovatia M."/>
            <person name="Cooper J."/>
            <person name="Damon W."/>
            <person name="Desjardin D."/>
            <person name="Finy P."/>
            <person name="Geml J."/>
            <person name="Haridas S."/>
            <person name="Hughes K."/>
            <person name="Justo A."/>
            <person name="Karasinski D."/>
            <person name="Kautmanova I."/>
            <person name="Kiss B."/>
            <person name="Kocsube S."/>
            <person name="Kotiranta H."/>
            <person name="LaButti K.M."/>
            <person name="Lechner B.E."/>
            <person name="Liimatainen K."/>
            <person name="Lipzen A."/>
            <person name="Lukacs Z."/>
            <person name="Mihaltcheva S."/>
            <person name="Morgado L.N."/>
            <person name="Niskanen T."/>
            <person name="Noordeloos M.E."/>
            <person name="Ohm R.A."/>
            <person name="Ortiz-Santana B."/>
            <person name="Ovrebo C."/>
            <person name="Racz N."/>
            <person name="Riley R."/>
            <person name="Savchenko A."/>
            <person name="Shiryaev A."/>
            <person name="Soop K."/>
            <person name="Spirin V."/>
            <person name="Szebenyi C."/>
            <person name="Tomsovsky M."/>
            <person name="Tulloss R.E."/>
            <person name="Uehling J."/>
            <person name="Grigoriev I.V."/>
            <person name="Vagvolgyi C."/>
            <person name="Papp T."/>
            <person name="Martin F.M."/>
            <person name="Miettinen O."/>
            <person name="Hibbett D.S."/>
            <person name="Nagy L.G."/>
        </authorList>
    </citation>
    <scope>NUCLEOTIDE SEQUENCE [LARGE SCALE GENOMIC DNA]</scope>
    <source>
        <strain evidence="1 2">CBS 121175</strain>
    </source>
</reference>
<dbReference type="EMBL" id="ML210187">
    <property type="protein sequence ID" value="TFK25365.1"/>
    <property type="molecule type" value="Genomic_DNA"/>
</dbReference>
<dbReference type="GO" id="GO:0016705">
    <property type="term" value="F:oxidoreductase activity, acting on paired donors, with incorporation or reduction of molecular oxygen"/>
    <property type="evidence" value="ECO:0007669"/>
    <property type="project" value="InterPro"/>
</dbReference>
<dbReference type="InterPro" id="IPR036396">
    <property type="entry name" value="Cyt_P450_sf"/>
</dbReference>
<gene>
    <name evidence="1" type="ORF">FA15DRAFT_668591</name>
</gene>
<sequence>MVGFDYILLSLLKYGDRWRERRRLFHEHLRPSKSSVYKILHQVRRTMVQLANRPPDEIQSTFRHMSGGIALSVSHRLSISDKDDSHIVCGGGVEKAELARRAG</sequence>
<dbReference type="GO" id="GO:0020037">
    <property type="term" value="F:heme binding"/>
    <property type="evidence" value="ECO:0007669"/>
    <property type="project" value="InterPro"/>
</dbReference>
<evidence type="ECO:0000313" key="2">
    <source>
        <dbReference type="Proteomes" id="UP000307440"/>
    </source>
</evidence>